<organism evidence="11 12">
    <name type="scientific">Ephemerocybe angulata</name>
    <dbReference type="NCBI Taxonomy" id="980116"/>
    <lineage>
        <taxon>Eukaryota</taxon>
        <taxon>Fungi</taxon>
        <taxon>Dikarya</taxon>
        <taxon>Basidiomycota</taxon>
        <taxon>Agaricomycotina</taxon>
        <taxon>Agaricomycetes</taxon>
        <taxon>Agaricomycetidae</taxon>
        <taxon>Agaricales</taxon>
        <taxon>Agaricineae</taxon>
        <taxon>Psathyrellaceae</taxon>
        <taxon>Ephemerocybe</taxon>
    </lineage>
</organism>
<name>A0A8H5F7H5_9AGAR</name>
<keyword evidence="8" id="KW-0472">Membrane</keyword>
<keyword evidence="4" id="KW-0862">Zinc</keyword>
<evidence type="ECO:0000256" key="4">
    <source>
        <dbReference type="ARBA" id="ARBA00022833"/>
    </source>
</evidence>
<gene>
    <name evidence="11" type="ORF">D9611_000237</name>
</gene>
<proteinExistence type="predicted"/>
<keyword evidence="2 9" id="KW-0732">Signal</keyword>
<dbReference type="AlphaFoldDB" id="A0A8H5F7H5"/>
<evidence type="ECO:0000313" key="12">
    <source>
        <dbReference type="Proteomes" id="UP000541558"/>
    </source>
</evidence>
<feature type="signal peptide" evidence="9">
    <location>
        <begin position="1"/>
        <end position="21"/>
    </location>
</feature>
<dbReference type="SUPFAM" id="SSF57850">
    <property type="entry name" value="RING/U-box"/>
    <property type="match status" value="1"/>
</dbReference>
<evidence type="ECO:0000259" key="10">
    <source>
        <dbReference type="PROSITE" id="PS50089"/>
    </source>
</evidence>
<keyword evidence="8" id="KW-1133">Transmembrane helix</keyword>
<dbReference type="GO" id="GO:0006511">
    <property type="term" value="P:ubiquitin-dependent protein catabolic process"/>
    <property type="evidence" value="ECO:0007669"/>
    <property type="project" value="TreeGrafter"/>
</dbReference>
<dbReference type="InterPro" id="IPR001841">
    <property type="entry name" value="Znf_RING"/>
</dbReference>
<feature type="region of interest" description="Disordered" evidence="7">
    <location>
        <begin position="541"/>
        <end position="567"/>
    </location>
</feature>
<dbReference type="InterPro" id="IPR051834">
    <property type="entry name" value="RING_finger_E3_ligase"/>
</dbReference>
<dbReference type="GO" id="GO:0016567">
    <property type="term" value="P:protein ubiquitination"/>
    <property type="evidence" value="ECO:0007669"/>
    <property type="project" value="TreeGrafter"/>
</dbReference>
<dbReference type="OrthoDB" id="8062037at2759"/>
<dbReference type="GO" id="GO:0061630">
    <property type="term" value="F:ubiquitin protein ligase activity"/>
    <property type="evidence" value="ECO:0007669"/>
    <property type="project" value="TreeGrafter"/>
</dbReference>
<feature type="compositionally biased region" description="Basic and acidic residues" evidence="7">
    <location>
        <begin position="363"/>
        <end position="388"/>
    </location>
</feature>
<dbReference type="EMBL" id="JAACJK010000163">
    <property type="protein sequence ID" value="KAF5326546.1"/>
    <property type="molecule type" value="Genomic_DNA"/>
</dbReference>
<dbReference type="Pfam" id="PF13639">
    <property type="entry name" value="zf-RING_2"/>
    <property type="match status" value="1"/>
</dbReference>
<keyword evidence="12" id="KW-1185">Reference proteome</keyword>
<dbReference type="PANTHER" id="PTHR45931">
    <property type="entry name" value="SI:CH211-59O9.10"/>
    <property type="match status" value="1"/>
</dbReference>
<evidence type="ECO:0000256" key="8">
    <source>
        <dbReference type="SAM" id="Phobius"/>
    </source>
</evidence>
<dbReference type="CDD" id="cd16454">
    <property type="entry name" value="RING-H2_PA-TM-RING"/>
    <property type="match status" value="1"/>
</dbReference>
<reference evidence="11 12" key="1">
    <citation type="journal article" date="2020" name="ISME J.">
        <title>Uncovering the hidden diversity of litter-decomposition mechanisms in mushroom-forming fungi.</title>
        <authorList>
            <person name="Floudas D."/>
            <person name="Bentzer J."/>
            <person name="Ahren D."/>
            <person name="Johansson T."/>
            <person name="Persson P."/>
            <person name="Tunlid A."/>
        </authorList>
    </citation>
    <scope>NUCLEOTIDE SEQUENCE [LARGE SCALE GENOMIC DNA]</scope>
    <source>
        <strain evidence="11 12">CBS 175.51</strain>
    </source>
</reference>
<feature type="region of interest" description="Disordered" evidence="7">
    <location>
        <begin position="359"/>
        <end position="421"/>
    </location>
</feature>
<evidence type="ECO:0000256" key="7">
    <source>
        <dbReference type="SAM" id="MobiDB-lite"/>
    </source>
</evidence>
<feature type="region of interest" description="Disordered" evidence="7">
    <location>
        <begin position="493"/>
        <end position="529"/>
    </location>
</feature>
<dbReference type="InterPro" id="IPR013083">
    <property type="entry name" value="Znf_RING/FYVE/PHD"/>
</dbReference>
<evidence type="ECO:0000256" key="5">
    <source>
        <dbReference type="ARBA" id="ARBA00023180"/>
    </source>
</evidence>
<accession>A0A8H5F7H5</accession>
<feature type="region of interest" description="Disordered" evidence="7">
    <location>
        <begin position="227"/>
        <end position="247"/>
    </location>
</feature>
<feature type="region of interest" description="Disordered" evidence="7">
    <location>
        <begin position="316"/>
        <end position="345"/>
    </location>
</feature>
<feature type="domain" description="RING-type" evidence="10">
    <location>
        <begin position="434"/>
        <end position="478"/>
    </location>
</feature>
<keyword evidence="3 6" id="KW-0863">Zinc-finger</keyword>
<keyword evidence="8" id="KW-0812">Transmembrane</keyword>
<keyword evidence="1" id="KW-0479">Metal-binding</keyword>
<evidence type="ECO:0000256" key="9">
    <source>
        <dbReference type="SAM" id="SignalP"/>
    </source>
</evidence>
<keyword evidence="5" id="KW-0325">Glycoprotein</keyword>
<dbReference type="PROSITE" id="PS50089">
    <property type="entry name" value="ZF_RING_2"/>
    <property type="match status" value="1"/>
</dbReference>
<evidence type="ECO:0000256" key="3">
    <source>
        <dbReference type="ARBA" id="ARBA00022771"/>
    </source>
</evidence>
<dbReference type="PANTHER" id="PTHR45931:SF21">
    <property type="entry name" value="RING FINGER PROTEIN 130"/>
    <property type="match status" value="1"/>
</dbReference>
<sequence length="567" mass="61256">MVASKAAITLVLSLVLQYAHGYVPARPTNSSEIAISGGLNVTDTSRLDMHWYSQGLGESSYTQFVSYQLAGLDTRGISKGVLVHFSEENVNETTPGTDTPWIAMVSCDKNATNASMDTDIFTLARDKGAVAALLYTLGSLACVINPEYADPDTFDQVFDIFSTQSMTSAHLIEYQFGQLNPQNTSIFGYTSSQLNKTGDHVRDSISAGYATSEGYLYAVLRAWNATDTDSPSNPGGGGTNTTEQGGRPGQNTALAMIVLYAITGVVSALFCVVIITGAIRAIRHPERYGPRPRGPDGGQSRARGLTRAILDTFPIVKFGTGSNTPSQDAKDLESSTSRGGPLELTLTRSSLRFDDAIVVPTEDTARSNEPQKADSKNDEESHDTDKQANEATSSTPPPTRRPPKVSENAEASGSAINNDVRHDVMPSSIGVETCPICIVDFEEGDDVRVLPCEGKHCFHQSCVDPWLLELSSSCPICRHDFLALEHMISGRTDDGHGAGEVDANDTSGAEAGQQGQHLEPPHENHHGNRFSRYVRFAIGRHRRRHDEPDPTDPYMPQAPETTIYSAV</sequence>
<protein>
    <recommendedName>
        <fullName evidence="10">RING-type domain-containing protein</fullName>
    </recommendedName>
</protein>
<dbReference type="Gene3D" id="3.30.40.10">
    <property type="entry name" value="Zinc/RING finger domain, C3HC4 (zinc finger)"/>
    <property type="match status" value="1"/>
</dbReference>
<evidence type="ECO:0000256" key="1">
    <source>
        <dbReference type="ARBA" id="ARBA00022723"/>
    </source>
</evidence>
<evidence type="ECO:0000256" key="2">
    <source>
        <dbReference type="ARBA" id="ARBA00022729"/>
    </source>
</evidence>
<dbReference type="Proteomes" id="UP000541558">
    <property type="component" value="Unassembled WGS sequence"/>
</dbReference>
<evidence type="ECO:0000313" key="11">
    <source>
        <dbReference type="EMBL" id="KAF5326546.1"/>
    </source>
</evidence>
<feature type="transmembrane region" description="Helical" evidence="8">
    <location>
        <begin position="257"/>
        <end position="282"/>
    </location>
</feature>
<evidence type="ECO:0000256" key="6">
    <source>
        <dbReference type="PROSITE-ProRule" id="PRU00175"/>
    </source>
</evidence>
<dbReference type="GO" id="GO:0008270">
    <property type="term" value="F:zinc ion binding"/>
    <property type="evidence" value="ECO:0007669"/>
    <property type="project" value="UniProtKB-KW"/>
</dbReference>
<comment type="caution">
    <text evidence="11">The sequence shown here is derived from an EMBL/GenBank/DDBJ whole genome shotgun (WGS) entry which is preliminary data.</text>
</comment>
<dbReference type="GO" id="GO:0045893">
    <property type="term" value="P:positive regulation of DNA-templated transcription"/>
    <property type="evidence" value="ECO:0007669"/>
    <property type="project" value="TreeGrafter"/>
</dbReference>
<feature type="chain" id="PRO_5034609472" description="RING-type domain-containing protein" evidence="9">
    <location>
        <begin position="22"/>
        <end position="567"/>
    </location>
</feature>
<dbReference type="GO" id="GO:0005634">
    <property type="term" value="C:nucleus"/>
    <property type="evidence" value="ECO:0007669"/>
    <property type="project" value="TreeGrafter"/>
</dbReference>